<name>A0A8R7Q1C2_TRIUA</name>
<protein>
    <submittedName>
        <fullName evidence="3">Uncharacterized protein</fullName>
    </submittedName>
</protein>
<accession>A0A8R7Q1C2</accession>
<evidence type="ECO:0000256" key="1">
    <source>
        <dbReference type="SAM" id="Phobius"/>
    </source>
</evidence>
<reference evidence="3" key="2">
    <citation type="submission" date="2018-03" db="EMBL/GenBank/DDBJ databases">
        <title>The Triticum urartu genome reveals the dynamic nature of wheat genome evolution.</title>
        <authorList>
            <person name="Ling H."/>
            <person name="Ma B."/>
            <person name="Shi X."/>
            <person name="Liu H."/>
            <person name="Dong L."/>
            <person name="Sun H."/>
            <person name="Cao Y."/>
            <person name="Gao Q."/>
            <person name="Zheng S."/>
            <person name="Li Y."/>
            <person name="Yu Y."/>
            <person name="Du H."/>
            <person name="Qi M."/>
            <person name="Li Y."/>
            <person name="Yu H."/>
            <person name="Cui Y."/>
            <person name="Wang N."/>
            <person name="Chen C."/>
            <person name="Wu H."/>
            <person name="Zhao Y."/>
            <person name="Zhang J."/>
            <person name="Li Y."/>
            <person name="Zhou W."/>
            <person name="Zhang B."/>
            <person name="Hu W."/>
            <person name="Eijk M."/>
            <person name="Tang J."/>
            <person name="Witsenboer H."/>
            <person name="Zhao S."/>
            <person name="Li Z."/>
            <person name="Zhang A."/>
            <person name="Wang D."/>
            <person name="Liang C."/>
        </authorList>
    </citation>
    <scope>NUCLEOTIDE SEQUENCE [LARGE SCALE GENOMIC DNA]</scope>
    <source>
        <strain evidence="3">cv. G1812</strain>
    </source>
</reference>
<evidence type="ECO:0000313" key="4">
    <source>
        <dbReference type="Proteomes" id="UP000015106"/>
    </source>
</evidence>
<reference evidence="3" key="3">
    <citation type="submission" date="2022-06" db="UniProtKB">
        <authorList>
            <consortium name="EnsemblPlants"/>
        </authorList>
    </citation>
    <scope>IDENTIFICATION</scope>
</reference>
<evidence type="ECO:0000256" key="2">
    <source>
        <dbReference type="SAM" id="SignalP"/>
    </source>
</evidence>
<dbReference type="Gramene" id="TuG1812G0400000578.01.T03">
    <property type="protein sequence ID" value="TuG1812G0400000578.01.T03.cds467254"/>
    <property type="gene ID" value="TuG1812G0400000578.01"/>
</dbReference>
<proteinExistence type="predicted"/>
<feature type="chain" id="PRO_5035840814" evidence="2">
    <location>
        <begin position="18"/>
        <end position="119"/>
    </location>
</feature>
<keyword evidence="1" id="KW-1133">Transmembrane helix</keyword>
<organism evidence="3 4">
    <name type="scientific">Triticum urartu</name>
    <name type="common">Red wild einkorn</name>
    <name type="synonym">Crithodium urartu</name>
    <dbReference type="NCBI Taxonomy" id="4572"/>
    <lineage>
        <taxon>Eukaryota</taxon>
        <taxon>Viridiplantae</taxon>
        <taxon>Streptophyta</taxon>
        <taxon>Embryophyta</taxon>
        <taxon>Tracheophyta</taxon>
        <taxon>Spermatophyta</taxon>
        <taxon>Magnoliopsida</taxon>
        <taxon>Liliopsida</taxon>
        <taxon>Poales</taxon>
        <taxon>Poaceae</taxon>
        <taxon>BOP clade</taxon>
        <taxon>Pooideae</taxon>
        <taxon>Triticodae</taxon>
        <taxon>Triticeae</taxon>
        <taxon>Triticinae</taxon>
        <taxon>Triticum</taxon>
    </lineage>
</organism>
<evidence type="ECO:0000313" key="3">
    <source>
        <dbReference type="EnsemblPlants" id="TuG1812G0400000578.01.T03.cds467254"/>
    </source>
</evidence>
<keyword evidence="4" id="KW-1185">Reference proteome</keyword>
<reference evidence="4" key="1">
    <citation type="journal article" date="2013" name="Nature">
        <title>Draft genome of the wheat A-genome progenitor Triticum urartu.</title>
        <authorList>
            <person name="Ling H.Q."/>
            <person name="Zhao S."/>
            <person name="Liu D."/>
            <person name="Wang J."/>
            <person name="Sun H."/>
            <person name="Zhang C."/>
            <person name="Fan H."/>
            <person name="Li D."/>
            <person name="Dong L."/>
            <person name="Tao Y."/>
            <person name="Gao C."/>
            <person name="Wu H."/>
            <person name="Li Y."/>
            <person name="Cui Y."/>
            <person name="Guo X."/>
            <person name="Zheng S."/>
            <person name="Wang B."/>
            <person name="Yu K."/>
            <person name="Liang Q."/>
            <person name="Yang W."/>
            <person name="Lou X."/>
            <person name="Chen J."/>
            <person name="Feng M."/>
            <person name="Jian J."/>
            <person name="Zhang X."/>
            <person name="Luo G."/>
            <person name="Jiang Y."/>
            <person name="Liu J."/>
            <person name="Wang Z."/>
            <person name="Sha Y."/>
            <person name="Zhang B."/>
            <person name="Wu H."/>
            <person name="Tang D."/>
            <person name="Shen Q."/>
            <person name="Xue P."/>
            <person name="Zou S."/>
            <person name="Wang X."/>
            <person name="Liu X."/>
            <person name="Wang F."/>
            <person name="Yang Y."/>
            <person name="An X."/>
            <person name="Dong Z."/>
            <person name="Zhang K."/>
            <person name="Zhang X."/>
            <person name="Luo M.C."/>
            <person name="Dvorak J."/>
            <person name="Tong Y."/>
            <person name="Wang J."/>
            <person name="Yang H."/>
            <person name="Li Z."/>
            <person name="Wang D."/>
            <person name="Zhang A."/>
            <person name="Wang J."/>
        </authorList>
    </citation>
    <scope>NUCLEOTIDE SEQUENCE</scope>
    <source>
        <strain evidence="4">cv. G1812</strain>
    </source>
</reference>
<sequence>MLLLVVVGEVTLEGAEASSTKEKNKRTYHTAAHRCSPRWLDHLCCAAADTGGGRGDHRRCSPRPPWDLGEGAIAAAALGEAAATAALREEAPTLFLLLLFFCTYSFNALSARGAMLLLH</sequence>
<dbReference type="AlphaFoldDB" id="A0A8R7Q1C2"/>
<dbReference type="EnsemblPlants" id="TuG1812G0400000578.01.T03">
    <property type="protein sequence ID" value="TuG1812G0400000578.01.T03.cds467254"/>
    <property type="gene ID" value="TuG1812G0400000578.01"/>
</dbReference>
<feature type="signal peptide" evidence="2">
    <location>
        <begin position="1"/>
        <end position="17"/>
    </location>
</feature>
<keyword evidence="1" id="KW-0472">Membrane</keyword>
<feature type="transmembrane region" description="Helical" evidence="1">
    <location>
        <begin position="94"/>
        <end position="118"/>
    </location>
</feature>
<keyword evidence="2" id="KW-0732">Signal</keyword>
<dbReference type="Proteomes" id="UP000015106">
    <property type="component" value="Chromosome 4"/>
</dbReference>
<keyword evidence="1" id="KW-0812">Transmembrane</keyword>